<dbReference type="GO" id="GO:0005743">
    <property type="term" value="C:mitochondrial inner membrane"/>
    <property type="evidence" value="ECO:0007669"/>
    <property type="project" value="UniProtKB-SubCell"/>
</dbReference>
<feature type="transmembrane region" description="Helical" evidence="14">
    <location>
        <begin position="108"/>
        <end position="128"/>
    </location>
</feature>
<protein>
    <recommendedName>
        <fullName evidence="4 13">NADH-ubiquinone oxidoreductase chain 1</fullName>
        <ecNumber evidence="13">7.1.1.2</ecNumber>
    </recommendedName>
</protein>
<proteinExistence type="inferred from homology"/>
<evidence type="ECO:0000256" key="12">
    <source>
        <dbReference type="RuleBase" id="RU000471"/>
    </source>
</evidence>
<accession>H9A9J5</accession>
<evidence type="ECO:0000256" key="8">
    <source>
        <dbReference type="ARBA" id="ARBA00022989"/>
    </source>
</evidence>
<feature type="transmembrane region" description="Helical" evidence="14">
    <location>
        <begin position="7"/>
        <end position="28"/>
    </location>
</feature>
<evidence type="ECO:0000256" key="2">
    <source>
        <dbReference type="ARBA" id="ARBA00004448"/>
    </source>
</evidence>
<keyword evidence="9 13" id="KW-0830">Ubiquinone</keyword>
<evidence type="ECO:0000256" key="9">
    <source>
        <dbReference type="ARBA" id="ARBA00023075"/>
    </source>
</evidence>
<sequence length="317" mass="37550">MSLFCYFCLNIVSMMILIIFIMIGVAFLTLMERKVLGYIQDRKGPNKNFYLGMFQPFSDAIKLLLKEVFLLGLSNYNIYYISPIIGMMLSMLLWLMLPFYLNLFSFKYGLMFLFCCFSLSSYFSMFGGWASNSNYSMLGSMRSVSQSISYEVSMILVIFLFIIMNEGFSLKLFLIIQENFMYMYIFFPIFFIFLINMLAELNRTPFDLIEGESELVSGFNIEYFGGGFTLIFLSEYMNIMFVSFIIQLMFLGLNFDSIYFLIYFLFFIYFILWIRGVLPRIRYDNLMYLCWKKFLPISLNYLFFVFGSKVLFNMLLS</sequence>
<evidence type="ECO:0000256" key="1">
    <source>
        <dbReference type="ARBA" id="ARBA00003257"/>
    </source>
</evidence>
<evidence type="ECO:0000256" key="7">
    <source>
        <dbReference type="ARBA" id="ARBA00022792"/>
    </source>
</evidence>
<name>H9A9J5_9HYME</name>
<keyword evidence="8 14" id="KW-1133">Transmembrane helix</keyword>
<feature type="transmembrane region" description="Helical" evidence="14">
    <location>
        <begin position="298"/>
        <end position="316"/>
    </location>
</feature>
<comment type="subcellular location">
    <subcellularLocation>
        <location evidence="2 12">Mitochondrion inner membrane</location>
        <topology evidence="2 12">Multi-pass membrane protein</topology>
    </subcellularLocation>
</comment>
<evidence type="ECO:0000256" key="3">
    <source>
        <dbReference type="ARBA" id="ARBA00010535"/>
    </source>
</evidence>
<feature type="transmembrane region" description="Helical" evidence="14">
    <location>
        <begin position="180"/>
        <end position="199"/>
    </location>
</feature>
<dbReference type="Pfam" id="PF00146">
    <property type="entry name" value="NADHdh"/>
    <property type="match status" value="1"/>
</dbReference>
<feature type="transmembrane region" description="Helical" evidence="14">
    <location>
        <begin position="258"/>
        <end position="278"/>
    </location>
</feature>
<keyword evidence="11 14" id="KW-0472">Membrane</keyword>
<comment type="similarity">
    <text evidence="3 12">Belongs to the complex I subunit 1 family.</text>
</comment>
<dbReference type="PROSITE" id="PS00667">
    <property type="entry name" value="COMPLEX1_ND1_1"/>
    <property type="match status" value="1"/>
</dbReference>
<keyword evidence="5" id="KW-0813">Transport</keyword>
<feature type="transmembrane region" description="Helical" evidence="14">
    <location>
        <begin position="223"/>
        <end position="246"/>
    </location>
</feature>
<dbReference type="PANTHER" id="PTHR11432">
    <property type="entry name" value="NADH DEHYDROGENASE SUBUNIT 1"/>
    <property type="match status" value="1"/>
</dbReference>
<keyword evidence="7" id="KW-0999">Mitochondrion inner membrane</keyword>
<feature type="transmembrane region" description="Helical" evidence="14">
    <location>
        <begin position="148"/>
        <end position="168"/>
    </location>
</feature>
<dbReference type="InterPro" id="IPR001694">
    <property type="entry name" value="NADH_UbQ_OxRdtase_su1/FPO"/>
</dbReference>
<evidence type="ECO:0000313" key="15">
    <source>
        <dbReference type="EMBL" id="AET62620.1"/>
    </source>
</evidence>
<evidence type="ECO:0000256" key="6">
    <source>
        <dbReference type="ARBA" id="ARBA00022692"/>
    </source>
</evidence>
<dbReference type="GO" id="GO:0003954">
    <property type="term" value="F:NADH dehydrogenase activity"/>
    <property type="evidence" value="ECO:0007669"/>
    <property type="project" value="TreeGrafter"/>
</dbReference>
<dbReference type="AlphaFoldDB" id="H9A9J5"/>
<dbReference type="HAMAP" id="MF_01350">
    <property type="entry name" value="NDH1_NuoH"/>
    <property type="match status" value="1"/>
</dbReference>
<reference evidence="15" key="1">
    <citation type="journal article" date="2012" name="PLoS ONE">
        <title>Accelerated evolution of mitochondrial but not nuclear genomes of hymenoptera: new evidence from crabronid wasps.</title>
        <authorList>
            <person name="Kaltenpoth M."/>
            <person name="Showers Corneli P."/>
            <person name="Dunn D.M."/>
            <person name="Weiss R.B."/>
            <person name="Strohm E."/>
            <person name="Seger J."/>
        </authorList>
    </citation>
    <scope>NUCLEOTIDE SEQUENCE</scope>
</reference>
<dbReference type="InterPro" id="IPR018086">
    <property type="entry name" value="NADH_UbQ_OxRdtase_su1_CS"/>
</dbReference>
<keyword evidence="10 13" id="KW-0496">Mitochondrion</keyword>
<evidence type="ECO:0000256" key="4">
    <source>
        <dbReference type="ARBA" id="ARBA00021009"/>
    </source>
</evidence>
<keyword evidence="6 12" id="KW-0812">Transmembrane</keyword>
<dbReference type="EC" id="7.1.1.2" evidence="13"/>
<keyword evidence="12" id="KW-0520">NAD</keyword>
<feature type="transmembrane region" description="Helical" evidence="14">
    <location>
        <begin position="78"/>
        <end position="101"/>
    </location>
</feature>
<evidence type="ECO:0000256" key="11">
    <source>
        <dbReference type="ARBA" id="ARBA00023136"/>
    </source>
</evidence>
<comment type="catalytic activity">
    <reaction evidence="13">
        <text>a ubiquinone + NADH + 5 H(+)(in) = a ubiquinol + NAD(+) + 4 H(+)(out)</text>
        <dbReference type="Rhea" id="RHEA:29091"/>
        <dbReference type="Rhea" id="RHEA-COMP:9565"/>
        <dbReference type="Rhea" id="RHEA-COMP:9566"/>
        <dbReference type="ChEBI" id="CHEBI:15378"/>
        <dbReference type="ChEBI" id="CHEBI:16389"/>
        <dbReference type="ChEBI" id="CHEBI:17976"/>
        <dbReference type="ChEBI" id="CHEBI:57540"/>
        <dbReference type="ChEBI" id="CHEBI:57945"/>
        <dbReference type="EC" id="7.1.1.2"/>
    </reaction>
</comment>
<evidence type="ECO:0000256" key="10">
    <source>
        <dbReference type="ARBA" id="ARBA00023128"/>
    </source>
</evidence>
<evidence type="ECO:0000256" key="5">
    <source>
        <dbReference type="ARBA" id="ARBA00022448"/>
    </source>
</evidence>
<comment type="function">
    <text evidence="1">Core subunit of the mitochondrial membrane respiratory chain NADH dehydrogenase (Complex I) that is believed to belong to the minimal assembly required for catalysis. Complex I functions in the transfer of electrons from NADH to the respiratory chain. The immediate electron acceptor for the enzyme is believed to be ubiquinone.</text>
</comment>
<dbReference type="GO" id="GO:0009060">
    <property type="term" value="P:aerobic respiration"/>
    <property type="evidence" value="ECO:0007669"/>
    <property type="project" value="TreeGrafter"/>
</dbReference>
<dbReference type="PANTHER" id="PTHR11432:SF3">
    <property type="entry name" value="NADH-UBIQUINONE OXIDOREDUCTASE CHAIN 1"/>
    <property type="match status" value="1"/>
</dbReference>
<dbReference type="EMBL" id="JN871914">
    <property type="protein sequence ID" value="AET62620.1"/>
    <property type="molecule type" value="Genomic_DNA"/>
</dbReference>
<organism evidence="15">
    <name type="scientific">Philanthus triangulum</name>
    <name type="common">European beewolf</name>
    <dbReference type="NCBI Taxonomy" id="280486"/>
    <lineage>
        <taxon>Eukaryota</taxon>
        <taxon>Metazoa</taxon>
        <taxon>Ecdysozoa</taxon>
        <taxon>Arthropoda</taxon>
        <taxon>Hexapoda</taxon>
        <taxon>Insecta</taxon>
        <taxon>Pterygota</taxon>
        <taxon>Neoptera</taxon>
        <taxon>Endopterygota</taxon>
        <taxon>Hymenoptera</taxon>
        <taxon>Apocrita</taxon>
        <taxon>Aculeata</taxon>
        <taxon>Apoidea</taxon>
        <taxon>Crabronidae</taxon>
        <taxon>Philanthinae</taxon>
        <taxon>Philanthini</taxon>
        <taxon>Philanthina</taxon>
        <taxon>Philanthus</taxon>
    </lineage>
</organism>
<geneLocation type="mitochondrion" evidence="15"/>
<dbReference type="PROSITE" id="PS00668">
    <property type="entry name" value="COMPLEX1_ND1_2"/>
    <property type="match status" value="1"/>
</dbReference>
<evidence type="ECO:0000256" key="14">
    <source>
        <dbReference type="SAM" id="Phobius"/>
    </source>
</evidence>
<evidence type="ECO:0000256" key="13">
    <source>
        <dbReference type="RuleBase" id="RU000473"/>
    </source>
</evidence>
<dbReference type="GO" id="GO:0008137">
    <property type="term" value="F:NADH dehydrogenase (ubiquinone) activity"/>
    <property type="evidence" value="ECO:0007669"/>
    <property type="project" value="UniProtKB-EC"/>
</dbReference>
<gene>
    <name evidence="15" type="primary">nad1</name>
</gene>